<accession>A0A382G1X5</accession>
<feature type="transmembrane region" description="Helical" evidence="1">
    <location>
        <begin position="6"/>
        <end position="26"/>
    </location>
</feature>
<proteinExistence type="predicted"/>
<organism evidence="2">
    <name type="scientific">marine metagenome</name>
    <dbReference type="NCBI Taxonomy" id="408172"/>
    <lineage>
        <taxon>unclassified sequences</taxon>
        <taxon>metagenomes</taxon>
        <taxon>ecological metagenomes</taxon>
    </lineage>
</organism>
<evidence type="ECO:0000256" key="1">
    <source>
        <dbReference type="SAM" id="Phobius"/>
    </source>
</evidence>
<keyword evidence="1" id="KW-0472">Membrane</keyword>
<reference evidence="2" key="1">
    <citation type="submission" date="2018-05" db="EMBL/GenBank/DDBJ databases">
        <authorList>
            <person name="Lanie J.A."/>
            <person name="Ng W.-L."/>
            <person name="Kazmierczak K.M."/>
            <person name="Andrzejewski T.M."/>
            <person name="Davidsen T.M."/>
            <person name="Wayne K.J."/>
            <person name="Tettelin H."/>
            <person name="Glass J.I."/>
            <person name="Rusch D."/>
            <person name="Podicherti R."/>
            <person name="Tsui H.-C.T."/>
            <person name="Winkler M.E."/>
        </authorList>
    </citation>
    <scope>NUCLEOTIDE SEQUENCE</scope>
</reference>
<keyword evidence="1" id="KW-1133">Transmembrane helix</keyword>
<evidence type="ECO:0000313" key="2">
    <source>
        <dbReference type="EMBL" id="SVB69278.1"/>
    </source>
</evidence>
<protein>
    <submittedName>
        <fullName evidence="2">Uncharacterized protein</fullName>
    </submittedName>
</protein>
<dbReference type="AlphaFoldDB" id="A0A382G1X5"/>
<dbReference type="EMBL" id="UINC01053128">
    <property type="protein sequence ID" value="SVB69278.1"/>
    <property type="molecule type" value="Genomic_DNA"/>
</dbReference>
<sequence>MAVLGFANTIPFLILGTVVIVAGTFVQRMFDRAREANPLLLNG</sequence>
<keyword evidence="1" id="KW-0812">Transmembrane</keyword>
<name>A0A382G1X5_9ZZZZ</name>
<gene>
    <name evidence="2" type="ORF">METZ01_LOCUS222132</name>
</gene>